<dbReference type="InterPro" id="IPR036179">
    <property type="entry name" value="Ig-like_dom_sf"/>
</dbReference>
<feature type="non-terminal residue" evidence="3">
    <location>
        <position position="105"/>
    </location>
</feature>
<keyword evidence="4" id="KW-1185">Reference proteome</keyword>
<comment type="caution">
    <text evidence="3">The sequence shown here is derived from an EMBL/GenBank/DDBJ whole genome shotgun (WGS) entry which is preliminary data.</text>
</comment>
<feature type="domain" description="Ig-like" evidence="2">
    <location>
        <begin position="13"/>
        <end position="87"/>
    </location>
</feature>
<evidence type="ECO:0000313" key="4">
    <source>
        <dbReference type="Proteomes" id="UP000591073"/>
    </source>
</evidence>
<evidence type="ECO:0000256" key="1">
    <source>
        <dbReference type="ARBA" id="ARBA00022553"/>
    </source>
</evidence>
<dbReference type="OrthoDB" id="6250964at2759"/>
<proteinExistence type="predicted"/>
<gene>
    <name evidence="3" type="primary">Icam5_0</name>
    <name evidence="3" type="ORF">GLABRA_R15614</name>
</gene>
<dbReference type="Proteomes" id="UP000591073">
    <property type="component" value="Unassembled WGS sequence"/>
</dbReference>
<dbReference type="InterPro" id="IPR013783">
    <property type="entry name" value="Ig-like_fold"/>
</dbReference>
<keyword evidence="1" id="KW-0597">Phosphoprotein</keyword>
<dbReference type="GO" id="GO:0007155">
    <property type="term" value="P:cell adhesion"/>
    <property type="evidence" value="ECO:0007669"/>
    <property type="project" value="InterPro"/>
</dbReference>
<name>A0A7L0SCS9_GLABR</name>
<dbReference type="PANTHER" id="PTHR13771">
    <property type="entry name" value="INTERCELLULAR ADHESION MOLECULE"/>
    <property type="match status" value="1"/>
</dbReference>
<dbReference type="InterPro" id="IPR047012">
    <property type="entry name" value="ICAM_VCAM"/>
</dbReference>
<reference evidence="3 4" key="1">
    <citation type="submission" date="2019-09" db="EMBL/GenBank/DDBJ databases">
        <title>Bird 10,000 Genomes (B10K) Project - Family phase.</title>
        <authorList>
            <person name="Zhang G."/>
        </authorList>
    </citation>
    <scope>NUCLEOTIDE SEQUENCE [LARGE SCALE GENOMIC DNA]</scope>
    <source>
        <strain evidence="3">B10K-DU-008-63</strain>
    </source>
</reference>
<dbReference type="FunFam" id="2.60.40.10:FF:002232">
    <property type="entry name" value="Intercellular adhesion molecule 3"/>
    <property type="match status" value="1"/>
</dbReference>
<dbReference type="Gene3D" id="2.60.40.10">
    <property type="entry name" value="Immunoglobulins"/>
    <property type="match status" value="1"/>
</dbReference>
<sequence>FLVPILVLPTAGPRMDDGSCPPHQNWTEGQDETLRCWARGNPPPQLECAKDGEPFPAGVPRPVTRAHAGTYRCRATNPLGTAQRSITVVVHCEWGRGVLGRGGGS</sequence>
<feature type="non-terminal residue" evidence="3">
    <location>
        <position position="1"/>
    </location>
</feature>
<dbReference type="SUPFAM" id="SSF48726">
    <property type="entry name" value="Immunoglobulin"/>
    <property type="match status" value="1"/>
</dbReference>
<dbReference type="PANTHER" id="PTHR13771:SF9">
    <property type="entry name" value="INTERCELLULAR ADHESION MOLECULE 5"/>
    <property type="match status" value="1"/>
</dbReference>
<dbReference type="AlphaFoldDB" id="A0A7L0SCS9"/>
<organism evidence="3 4">
    <name type="scientific">Glaucidium brasilianum</name>
    <name type="common">Ferruginous pygmy-owl</name>
    <dbReference type="NCBI Taxonomy" id="78217"/>
    <lineage>
        <taxon>Eukaryota</taxon>
        <taxon>Metazoa</taxon>
        <taxon>Chordata</taxon>
        <taxon>Craniata</taxon>
        <taxon>Vertebrata</taxon>
        <taxon>Euteleostomi</taxon>
        <taxon>Archelosauria</taxon>
        <taxon>Archosauria</taxon>
        <taxon>Dinosauria</taxon>
        <taxon>Saurischia</taxon>
        <taxon>Theropoda</taxon>
        <taxon>Coelurosauria</taxon>
        <taxon>Aves</taxon>
        <taxon>Neognathae</taxon>
        <taxon>Neoaves</taxon>
        <taxon>Telluraves</taxon>
        <taxon>Strigiformes</taxon>
        <taxon>Strigidae</taxon>
        <taxon>Glaucidium</taxon>
    </lineage>
</organism>
<evidence type="ECO:0000313" key="3">
    <source>
        <dbReference type="EMBL" id="NXL40467.1"/>
    </source>
</evidence>
<dbReference type="Pfam" id="PF13895">
    <property type="entry name" value="Ig_2"/>
    <property type="match status" value="1"/>
</dbReference>
<dbReference type="GO" id="GO:0005886">
    <property type="term" value="C:plasma membrane"/>
    <property type="evidence" value="ECO:0007669"/>
    <property type="project" value="TreeGrafter"/>
</dbReference>
<evidence type="ECO:0000259" key="2">
    <source>
        <dbReference type="PROSITE" id="PS50835"/>
    </source>
</evidence>
<accession>A0A7L0SCS9</accession>
<dbReference type="SMART" id="SM00408">
    <property type="entry name" value="IGc2"/>
    <property type="match status" value="1"/>
</dbReference>
<protein>
    <submittedName>
        <fullName evidence="3">ICAM5 protein</fullName>
    </submittedName>
</protein>
<dbReference type="GO" id="GO:0005178">
    <property type="term" value="F:integrin binding"/>
    <property type="evidence" value="ECO:0007669"/>
    <property type="project" value="InterPro"/>
</dbReference>
<dbReference type="InterPro" id="IPR003598">
    <property type="entry name" value="Ig_sub2"/>
</dbReference>
<dbReference type="EMBL" id="VXAP01001655">
    <property type="protein sequence ID" value="NXL40467.1"/>
    <property type="molecule type" value="Genomic_DNA"/>
</dbReference>
<dbReference type="PROSITE" id="PS50835">
    <property type="entry name" value="IG_LIKE"/>
    <property type="match status" value="1"/>
</dbReference>
<dbReference type="InterPro" id="IPR007110">
    <property type="entry name" value="Ig-like_dom"/>
</dbReference>